<dbReference type="Pfam" id="PF13177">
    <property type="entry name" value="DNA_pol3_delta2"/>
    <property type="match status" value="1"/>
</dbReference>
<dbReference type="OrthoDB" id="9810148at2"/>
<dbReference type="RefSeq" id="WP_124761709.1">
    <property type="nucleotide sequence ID" value="NZ_JAFBDY010000001.1"/>
</dbReference>
<dbReference type="AlphaFoldDB" id="A0A3N9UJK0"/>
<evidence type="ECO:0000256" key="9">
    <source>
        <dbReference type="ARBA" id="ARBA00022840"/>
    </source>
</evidence>
<protein>
    <recommendedName>
        <fullName evidence="2">DNA-directed DNA polymerase</fullName>
        <ecNumber evidence="2">2.7.7.7</ecNumber>
    </recommendedName>
</protein>
<dbReference type="Gene3D" id="3.40.50.300">
    <property type="entry name" value="P-loop containing nucleotide triphosphate hydrolases"/>
    <property type="match status" value="1"/>
</dbReference>
<comment type="similarity">
    <text evidence="1">Belongs to the DnaX/STICHEL family.</text>
</comment>
<evidence type="ECO:0000256" key="3">
    <source>
        <dbReference type="ARBA" id="ARBA00022679"/>
    </source>
</evidence>
<evidence type="ECO:0000256" key="1">
    <source>
        <dbReference type="ARBA" id="ARBA00006360"/>
    </source>
</evidence>
<dbReference type="GO" id="GO:0046872">
    <property type="term" value="F:metal ion binding"/>
    <property type="evidence" value="ECO:0007669"/>
    <property type="project" value="UniProtKB-KW"/>
</dbReference>
<comment type="caution">
    <text evidence="13">The sequence shown here is derived from an EMBL/GenBank/DDBJ whole genome shotgun (WGS) entry which is preliminary data.</text>
</comment>
<dbReference type="InterPro" id="IPR001270">
    <property type="entry name" value="ClpA/B"/>
</dbReference>
<accession>A0A3N9UJK0</accession>
<keyword evidence="4 13" id="KW-0548">Nucleotidyltransferase</keyword>
<dbReference type="SUPFAM" id="SSF52540">
    <property type="entry name" value="P-loop containing nucleoside triphosphate hydrolases"/>
    <property type="match status" value="1"/>
</dbReference>
<dbReference type="NCBIfam" id="TIGR02397">
    <property type="entry name" value="dnaX_nterm"/>
    <property type="match status" value="1"/>
</dbReference>
<evidence type="ECO:0000313" key="13">
    <source>
        <dbReference type="EMBL" id="RQW76154.1"/>
    </source>
</evidence>
<evidence type="ECO:0000256" key="11">
    <source>
        <dbReference type="ARBA" id="ARBA00049244"/>
    </source>
</evidence>
<dbReference type="GO" id="GO:0009360">
    <property type="term" value="C:DNA polymerase III complex"/>
    <property type="evidence" value="ECO:0007669"/>
    <property type="project" value="InterPro"/>
</dbReference>
<dbReference type="InterPro" id="IPR008921">
    <property type="entry name" value="DNA_pol3_clamp-load_cplx_C"/>
</dbReference>
<keyword evidence="5" id="KW-0235">DNA replication</keyword>
<evidence type="ECO:0000256" key="4">
    <source>
        <dbReference type="ARBA" id="ARBA00022695"/>
    </source>
</evidence>
<dbReference type="InterPro" id="IPR050238">
    <property type="entry name" value="DNA_Rep/Repair_Clamp_Loader"/>
</dbReference>
<name>A0A3N9UJK0_9BACI</name>
<keyword evidence="3 13" id="KW-0808">Transferase</keyword>
<dbReference type="PANTHER" id="PTHR11669:SF0">
    <property type="entry name" value="PROTEIN STICHEL-LIKE 2"/>
    <property type="match status" value="1"/>
</dbReference>
<dbReference type="GO" id="GO:0005524">
    <property type="term" value="F:ATP binding"/>
    <property type="evidence" value="ECO:0007669"/>
    <property type="project" value="UniProtKB-KW"/>
</dbReference>
<proteinExistence type="inferred from homology"/>
<dbReference type="NCBIfam" id="NF004046">
    <property type="entry name" value="PRK05563.1"/>
    <property type="match status" value="1"/>
</dbReference>
<evidence type="ECO:0000313" key="14">
    <source>
        <dbReference type="Proteomes" id="UP000274033"/>
    </source>
</evidence>
<evidence type="ECO:0000256" key="5">
    <source>
        <dbReference type="ARBA" id="ARBA00022705"/>
    </source>
</evidence>
<evidence type="ECO:0000259" key="12">
    <source>
        <dbReference type="SMART" id="SM00382"/>
    </source>
</evidence>
<dbReference type="Gene3D" id="1.10.8.60">
    <property type="match status" value="1"/>
</dbReference>
<dbReference type="PANTHER" id="PTHR11669">
    <property type="entry name" value="REPLICATION FACTOR C / DNA POLYMERASE III GAMMA-TAU SUBUNIT"/>
    <property type="match status" value="1"/>
</dbReference>
<dbReference type="Proteomes" id="UP000274033">
    <property type="component" value="Unassembled WGS sequence"/>
</dbReference>
<keyword evidence="7" id="KW-0547">Nucleotide-binding</keyword>
<evidence type="ECO:0000256" key="2">
    <source>
        <dbReference type="ARBA" id="ARBA00012417"/>
    </source>
</evidence>
<dbReference type="InterPro" id="IPR027417">
    <property type="entry name" value="P-loop_NTPase"/>
</dbReference>
<dbReference type="FunFam" id="3.40.50.300:FF:000014">
    <property type="entry name" value="DNA polymerase III subunit gamma/tau"/>
    <property type="match status" value="1"/>
</dbReference>
<sequence length="756" mass="84039">MTTLFGENVIPKHQALYRKYRPNAFDGLIGQDHVKTTLANAIAHGTVSHAYLFTGPRGTGKTSTAKLFAKALNCEHPNGINPCGQCASCLEEGTDIIELDAASNNSVDDIRQLRENVILAPMNGKYKIYILDEVHMLTSQAFNAFLKTLEEPPAHAIFILATTEVHKLPATILSRCQRFDFRRISNNAIVDRLKYVLEQEGRVAEDTALNLIAQVSAGGMRDSLSLLDQALSRKENANHPVSLSDVLALTGAVDVRVIGQLIALIAEKKTEEALTHFNQCFESGKEPKFFIEELMIYLRDILVFKKLGANATLKKGYTDENFRAVAERVSVEKIYVYLEELQQTLSNSKFHHDLQLLMEMTIIRMINGEQASLQEQINELRAMIQNGVVAQPVALQQSPVVVNESPSQINESLMEIPSTELADLYVASTEPTQMEESEVVPSFDTAQQNVSMDVPSIEEFSINVPSFDTSQFESQVASFETSQIDLAPMDMSLFETAQVEVPSFENSLINAPEMEIETIESNSGVVPTFETSQVGNVLVPGQEIAQISEPTNDDVVVLDDPIGFMNLAIEANKNGIDWTTQIPSEVESTVQLVEPSTNILEEPLVIEPSIVEPPLEENPSIEMFVEPPVEDTMEPGVNEITPPTNVILSDKEQSVLNELRTATKPMKEEFNKVYESIINELANLNLSTKSIFREFRVGAVNENTVILVHTEKIKVMLIDKVGHKNKVKEAFENVYKPLAFIPITEAEWNTVISTFR</sequence>
<dbReference type="CDD" id="cd18137">
    <property type="entry name" value="HLD_clamp_pol_III_gamma_tau"/>
    <property type="match status" value="1"/>
</dbReference>
<dbReference type="PRINTS" id="PR00300">
    <property type="entry name" value="CLPPROTEASEA"/>
</dbReference>
<keyword evidence="10" id="KW-0239">DNA-directed DNA polymerase</keyword>
<keyword evidence="14" id="KW-1185">Reference proteome</keyword>
<organism evidence="13 14">
    <name type="scientific">Lysinibacillus composti</name>
    <dbReference type="NCBI Taxonomy" id="720633"/>
    <lineage>
        <taxon>Bacteria</taxon>
        <taxon>Bacillati</taxon>
        <taxon>Bacillota</taxon>
        <taxon>Bacilli</taxon>
        <taxon>Bacillales</taxon>
        <taxon>Bacillaceae</taxon>
        <taxon>Lysinibacillus</taxon>
    </lineage>
</organism>
<dbReference type="InterPro" id="IPR012763">
    <property type="entry name" value="DNA_pol_III_sug/sutau_N"/>
</dbReference>
<dbReference type="Pfam" id="PF12169">
    <property type="entry name" value="DNA_pol3_gamma3"/>
    <property type="match status" value="1"/>
</dbReference>
<keyword evidence="8" id="KW-0862">Zinc</keyword>
<dbReference type="Gene3D" id="1.20.272.10">
    <property type="match status" value="1"/>
</dbReference>
<dbReference type="EMBL" id="RRCT01000001">
    <property type="protein sequence ID" value="RQW76154.1"/>
    <property type="molecule type" value="Genomic_DNA"/>
</dbReference>
<feature type="domain" description="AAA+ ATPase" evidence="12">
    <location>
        <begin position="47"/>
        <end position="185"/>
    </location>
</feature>
<evidence type="ECO:0000256" key="10">
    <source>
        <dbReference type="ARBA" id="ARBA00022932"/>
    </source>
</evidence>
<evidence type="ECO:0000256" key="8">
    <source>
        <dbReference type="ARBA" id="ARBA00022833"/>
    </source>
</evidence>
<dbReference type="InterPro" id="IPR003593">
    <property type="entry name" value="AAA+_ATPase"/>
</dbReference>
<keyword evidence="6" id="KW-0479">Metal-binding</keyword>
<gene>
    <name evidence="13" type="primary">dnaX</name>
    <name evidence="13" type="ORF">EBB45_00985</name>
</gene>
<evidence type="ECO:0000256" key="6">
    <source>
        <dbReference type="ARBA" id="ARBA00022723"/>
    </source>
</evidence>
<dbReference type="GO" id="GO:0003887">
    <property type="term" value="F:DNA-directed DNA polymerase activity"/>
    <property type="evidence" value="ECO:0007669"/>
    <property type="project" value="UniProtKB-KW"/>
</dbReference>
<dbReference type="SMART" id="SM00382">
    <property type="entry name" value="AAA"/>
    <property type="match status" value="1"/>
</dbReference>
<dbReference type="GO" id="GO:0006261">
    <property type="term" value="P:DNA-templated DNA replication"/>
    <property type="evidence" value="ECO:0007669"/>
    <property type="project" value="TreeGrafter"/>
</dbReference>
<dbReference type="GO" id="GO:0003677">
    <property type="term" value="F:DNA binding"/>
    <property type="evidence" value="ECO:0007669"/>
    <property type="project" value="InterPro"/>
</dbReference>
<dbReference type="CDD" id="cd00009">
    <property type="entry name" value="AAA"/>
    <property type="match status" value="1"/>
</dbReference>
<comment type="catalytic activity">
    <reaction evidence="11">
        <text>DNA(n) + a 2'-deoxyribonucleoside 5'-triphosphate = DNA(n+1) + diphosphate</text>
        <dbReference type="Rhea" id="RHEA:22508"/>
        <dbReference type="Rhea" id="RHEA-COMP:17339"/>
        <dbReference type="Rhea" id="RHEA-COMP:17340"/>
        <dbReference type="ChEBI" id="CHEBI:33019"/>
        <dbReference type="ChEBI" id="CHEBI:61560"/>
        <dbReference type="ChEBI" id="CHEBI:173112"/>
        <dbReference type="EC" id="2.7.7.7"/>
    </reaction>
</comment>
<dbReference type="EC" id="2.7.7.7" evidence="2"/>
<dbReference type="SUPFAM" id="SSF48019">
    <property type="entry name" value="post-AAA+ oligomerization domain-like"/>
    <property type="match status" value="1"/>
</dbReference>
<keyword evidence="9" id="KW-0067">ATP-binding</keyword>
<dbReference type="InterPro" id="IPR045085">
    <property type="entry name" value="HLD_clamp_pol_III_gamma_tau"/>
</dbReference>
<dbReference type="Pfam" id="PF22608">
    <property type="entry name" value="DNAX_ATPase_lid"/>
    <property type="match status" value="1"/>
</dbReference>
<reference evidence="13 14" key="1">
    <citation type="journal article" date="2013" name="J. Microbiol.">
        <title>Lysinibacillus chungkukjangi sp. nov., isolated from Chungkukjang, Korean fermented soybean food.</title>
        <authorList>
            <person name="Kim S.J."/>
            <person name="Jang Y.H."/>
            <person name="Hamada M."/>
            <person name="Ahn J.H."/>
            <person name="Weon H.Y."/>
            <person name="Suzuki K."/>
            <person name="Whang K.S."/>
            <person name="Kwon S.W."/>
        </authorList>
    </citation>
    <scope>NUCLEOTIDE SEQUENCE [LARGE SCALE GENOMIC DNA]</scope>
    <source>
        <strain evidence="13 14">MCCC 1A12701</strain>
    </source>
</reference>
<dbReference type="InterPro" id="IPR022754">
    <property type="entry name" value="DNA_pol_III_gamma-3"/>
</dbReference>
<evidence type="ECO:0000256" key="7">
    <source>
        <dbReference type="ARBA" id="ARBA00022741"/>
    </source>
</evidence>